<evidence type="ECO:0000256" key="4">
    <source>
        <dbReference type="ARBA" id="ARBA00022527"/>
    </source>
</evidence>
<keyword evidence="5" id="KW-0808">Transferase</keyword>
<dbReference type="EMBL" id="JAQQPM010000002">
    <property type="protein sequence ID" value="KAK2068989.1"/>
    <property type="molecule type" value="Genomic_DNA"/>
</dbReference>
<keyword evidence="12 19" id="KW-0067">ATP-binding</keyword>
<dbReference type="CDD" id="cd09769">
    <property type="entry name" value="Luminal_IRE1"/>
    <property type="match status" value="1"/>
</dbReference>
<dbReference type="GO" id="GO:1990604">
    <property type="term" value="C:IRE1-TRAF2-ASK1 complex"/>
    <property type="evidence" value="ECO:0007669"/>
    <property type="project" value="TreeGrafter"/>
</dbReference>
<protein>
    <recommendedName>
        <fullName evidence="3">non-specific serine/threonine protein kinase</fullName>
        <ecNumber evidence="3">2.7.11.1</ecNumber>
    </recommendedName>
</protein>
<keyword evidence="4" id="KW-0723">Serine/threonine-protein kinase</keyword>
<evidence type="ECO:0000259" key="22">
    <source>
        <dbReference type="PROSITE" id="PS50011"/>
    </source>
</evidence>
<keyword evidence="7" id="KW-0479">Metal-binding</keyword>
<dbReference type="InterPro" id="IPR045133">
    <property type="entry name" value="IRE1/2-like"/>
</dbReference>
<feature type="signal peptide" evidence="21">
    <location>
        <begin position="1"/>
        <end position="33"/>
    </location>
</feature>
<keyword evidence="11" id="KW-0378">Hydrolase</keyword>
<dbReference type="InterPro" id="IPR008271">
    <property type="entry name" value="Ser/Thr_kinase_AS"/>
</dbReference>
<evidence type="ECO:0000256" key="10">
    <source>
        <dbReference type="ARBA" id="ARBA00022777"/>
    </source>
</evidence>
<feature type="region of interest" description="Disordered" evidence="20">
    <location>
        <begin position="683"/>
        <end position="731"/>
    </location>
</feature>
<evidence type="ECO:0000256" key="21">
    <source>
        <dbReference type="SAM" id="SignalP"/>
    </source>
</evidence>
<comment type="caution">
    <text evidence="24">The sequence shown here is derived from an EMBL/GenBank/DDBJ whole genome shotgun (WGS) entry which is preliminary data.</text>
</comment>
<evidence type="ECO:0000256" key="6">
    <source>
        <dbReference type="ARBA" id="ARBA00022692"/>
    </source>
</evidence>
<sequence length="1217" mass="134440">MSRRPPGHVALPRTCRNLLLAALLLPWTQAAQAQHEQRQPSQQLKSPPELDVALGSPDLVPPSASASSSWVERPTNAVRRKVSVTSSRADTIDTTDEHSDPHPHDASALKDLALDPRGSVRASSLPGSKGPNEESGLSSPQQNLARSLKDWDTEDFVLLATVDGDLYASDRKTGALRWHLEVEQPMVETKHYRTNQTKSSLEEDYNAVDHYIWVVEPNRDGGLYMWVPSDDNLALIEMPYTMKTMVDRAPLQDKDQDILYNGEKKTTLVTLDAATGRVLKWFGPTAAQVNNDMDSCLQPDNGLAGATDDEECSSIGSITLGRTEYRVDVRHTNGDPIATLKYSEWGPNTFDDDLIQQHRVSKDNHYITSQHDGLVYGLDYNSHGSRRPAFSQKLDAPVARVFDVLRRFDSGSRIVHDLAVLPQPPPPADDDTIRHVVYINQTETGSWYAMSGRRYPLIHYAPTAPIHSEDGGKPVQPWEEMNDAQISQALIGIHPLPTAPASGPSAYRFQTPPLTLDGPVGGRVRNLPDDPPNESLSPVSTADGQDPGRLISQARRVPQIAADKIVDLVSNPAAILLLLLLLAFYQQDVRRWFGGKAKQLRKILQTHVGPKKTAATLEHPDQPEAQTRPSHPAQTAGTLAGPLASVPEGKVPVADTAVAGSLLETVEKESSLVVTFVDQDKADVSPEDGAAGENGRKKKAHRGRRGGIKHRKGKDKRELSQSRDDEPRPGTVEEVVNKAKNIGLQPRLEPDIQTVTNGVEEISGPILKMGSLEVNEDQQLGTGSNGTVVFAGKWDGRDVAVKRMLIQFNDIASQETKLLRESDDHPNVIRYFAQQQRAAFLYIALELCEASLADLIQKPHMHRALAQAGERNMISALYQITDGLGYLHSLRIVHRDLKPQNILVAIKKNRLTMLVSDFGLCKKLEGTNSSFGATTAHAAGTSGWRAPELLVDDNTPAPSGGSAADPNSSDHSGSGSATGLVGDPVGPNHRRVTRAIDIFSLGLVFFYVLTKGNHPFDCGDRYMREVNIRKGNYNLQPLDVLGDYAFEARDLIASMLSANPRRRPSAHEVMSHPFFWEPKVKLAFLCDVSDHFEKEPRDPPSAALARLEAAAPDVVRVDFLRHLPRDFVDSLGRQRKYTGARLLDLLRALRNKRNHYEDMSDALKKLVGPLPDGYLQFWTHRFPNLLIVCWNLVYELRWDETARFRAYFSPVAPAIVQ</sequence>
<evidence type="ECO:0000256" key="1">
    <source>
        <dbReference type="ARBA" id="ARBA00001946"/>
    </source>
</evidence>
<feature type="compositionally biased region" description="Basic and acidic residues" evidence="20">
    <location>
        <begin position="715"/>
        <end position="728"/>
    </location>
</feature>
<dbReference type="InterPro" id="IPR015943">
    <property type="entry name" value="WD40/YVTN_repeat-like_dom_sf"/>
</dbReference>
<dbReference type="AlphaFoldDB" id="A0AAD9I0L1"/>
<evidence type="ECO:0000256" key="8">
    <source>
        <dbReference type="ARBA" id="ARBA00022729"/>
    </source>
</evidence>
<dbReference type="Pfam" id="PF00069">
    <property type="entry name" value="Pkinase"/>
    <property type="match status" value="2"/>
</dbReference>
<evidence type="ECO:0000256" key="14">
    <source>
        <dbReference type="ARBA" id="ARBA00022989"/>
    </source>
</evidence>
<dbReference type="InterPro" id="IPR011009">
    <property type="entry name" value="Kinase-like_dom_sf"/>
</dbReference>
<evidence type="ECO:0000256" key="5">
    <source>
        <dbReference type="ARBA" id="ARBA00022679"/>
    </source>
</evidence>
<dbReference type="FunFam" id="1.10.510.10:FF:000572">
    <property type="entry name" value="Serine/threonine-protein kinase/endoribonuclease IRE1"/>
    <property type="match status" value="1"/>
</dbReference>
<name>A0AAD9I0L1_9PEZI</name>
<proteinExistence type="predicted"/>
<dbReference type="Gene3D" id="1.20.1440.180">
    <property type="entry name" value="KEN domain"/>
    <property type="match status" value="1"/>
</dbReference>
<dbReference type="PROSITE" id="PS51392">
    <property type="entry name" value="KEN"/>
    <property type="match status" value="1"/>
</dbReference>
<dbReference type="InterPro" id="IPR038357">
    <property type="entry name" value="KEN_sf"/>
</dbReference>
<organism evidence="24 25">
    <name type="scientific">Phyllachora maydis</name>
    <dbReference type="NCBI Taxonomy" id="1825666"/>
    <lineage>
        <taxon>Eukaryota</taxon>
        <taxon>Fungi</taxon>
        <taxon>Dikarya</taxon>
        <taxon>Ascomycota</taxon>
        <taxon>Pezizomycotina</taxon>
        <taxon>Sordariomycetes</taxon>
        <taxon>Sordariomycetidae</taxon>
        <taxon>Phyllachorales</taxon>
        <taxon>Phyllachoraceae</taxon>
        <taxon>Phyllachora</taxon>
    </lineage>
</organism>
<dbReference type="Pfam" id="PF06479">
    <property type="entry name" value="Ribonuc_2-5A"/>
    <property type="match status" value="1"/>
</dbReference>
<dbReference type="SMART" id="SM00220">
    <property type="entry name" value="S_TKc"/>
    <property type="match status" value="1"/>
</dbReference>
<dbReference type="GO" id="GO:0004674">
    <property type="term" value="F:protein serine/threonine kinase activity"/>
    <property type="evidence" value="ECO:0007669"/>
    <property type="project" value="UniProtKB-KW"/>
</dbReference>
<evidence type="ECO:0000256" key="11">
    <source>
        <dbReference type="ARBA" id="ARBA00022801"/>
    </source>
</evidence>
<dbReference type="GO" id="GO:0036498">
    <property type="term" value="P:IRE1-mediated unfolded protein response"/>
    <property type="evidence" value="ECO:0007669"/>
    <property type="project" value="UniProtKB-ARBA"/>
</dbReference>
<feature type="region of interest" description="Disordered" evidence="20">
    <location>
        <begin position="612"/>
        <end position="644"/>
    </location>
</feature>
<dbReference type="InterPro" id="IPR011047">
    <property type="entry name" value="Quinoprotein_ADH-like_sf"/>
</dbReference>
<dbReference type="SUPFAM" id="SSF56112">
    <property type="entry name" value="Protein kinase-like (PK-like)"/>
    <property type="match status" value="1"/>
</dbReference>
<keyword evidence="6" id="KW-0812">Transmembrane</keyword>
<dbReference type="GO" id="GO:0051082">
    <property type="term" value="F:unfolded protein binding"/>
    <property type="evidence" value="ECO:0007669"/>
    <property type="project" value="TreeGrafter"/>
</dbReference>
<gene>
    <name evidence="24" type="ORF">P8C59_003599</name>
</gene>
<evidence type="ECO:0000313" key="25">
    <source>
        <dbReference type="Proteomes" id="UP001217918"/>
    </source>
</evidence>
<evidence type="ECO:0000256" key="13">
    <source>
        <dbReference type="ARBA" id="ARBA00022842"/>
    </source>
</evidence>
<dbReference type="GO" id="GO:0004521">
    <property type="term" value="F:RNA endonuclease activity"/>
    <property type="evidence" value="ECO:0007669"/>
    <property type="project" value="InterPro"/>
</dbReference>
<keyword evidence="10" id="KW-0418">Kinase</keyword>
<dbReference type="Gene3D" id="1.10.510.10">
    <property type="entry name" value="Transferase(Phosphotransferase) domain 1"/>
    <property type="match status" value="1"/>
</dbReference>
<evidence type="ECO:0000259" key="23">
    <source>
        <dbReference type="PROSITE" id="PS51392"/>
    </source>
</evidence>
<dbReference type="GO" id="GO:0046872">
    <property type="term" value="F:metal ion binding"/>
    <property type="evidence" value="ECO:0007669"/>
    <property type="project" value="UniProtKB-KW"/>
</dbReference>
<keyword evidence="9 19" id="KW-0547">Nucleotide-binding</keyword>
<dbReference type="InterPro" id="IPR017441">
    <property type="entry name" value="Protein_kinase_ATP_BS"/>
</dbReference>
<keyword evidence="16" id="KW-0325">Glycoprotein</keyword>
<dbReference type="SUPFAM" id="SSF50998">
    <property type="entry name" value="Quinoprotein alcohol dehydrogenase-like"/>
    <property type="match status" value="1"/>
</dbReference>
<evidence type="ECO:0000256" key="12">
    <source>
        <dbReference type="ARBA" id="ARBA00022840"/>
    </source>
</evidence>
<comment type="subcellular location">
    <subcellularLocation>
        <location evidence="2">Membrane</location>
        <topology evidence="2">Single-pass type I membrane protein</topology>
    </subcellularLocation>
</comment>
<feature type="chain" id="PRO_5041900583" description="non-specific serine/threonine protein kinase" evidence="21">
    <location>
        <begin position="34"/>
        <end position="1217"/>
    </location>
</feature>
<keyword evidence="14" id="KW-1133">Transmembrane helix</keyword>
<dbReference type="EC" id="2.7.11.1" evidence="3"/>
<dbReference type="PROSITE" id="PS00108">
    <property type="entry name" value="PROTEIN_KINASE_ST"/>
    <property type="match status" value="1"/>
</dbReference>
<dbReference type="InterPro" id="IPR000719">
    <property type="entry name" value="Prot_kinase_dom"/>
</dbReference>
<feature type="compositionally biased region" description="Basic residues" evidence="20">
    <location>
        <begin position="696"/>
        <end position="714"/>
    </location>
</feature>
<feature type="domain" description="KEN" evidence="23">
    <location>
        <begin position="1078"/>
        <end position="1210"/>
    </location>
</feature>
<feature type="region of interest" description="Disordered" evidence="20">
    <location>
        <begin position="515"/>
        <end position="548"/>
    </location>
</feature>
<evidence type="ECO:0000256" key="17">
    <source>
        <dbReference type="ARBA" id="ARBA00048659"/>
    </source>
</evidence>
<evidence type="ECO:0000313" key="24">
    <source>
        <dbReference type="EMBL" id="KAK2068989.1"/>
    </source>
</evidence>
<feature type="compositionally biased region" description="Polar residues" evidence="20">
    <location>
        <begin position="965"/>
        <end position="977"/>
    </location>
</feature>
<feature type="region of interest" description="Disordered" evidence="20">
    <location>
        <begin position="949"/>
        <end position="986"/>
    </location>
</feature>
<evidence type="ECO:0000256" key="2">
    <source>
        <dbReference type="ARBA" id="ARBA00004479"/>
    </source>
</evidence>
<evidence type="ECO:0000256" key="9">
    <source>
        <dbReference type="ARBA" id="ARBA00022741"/>
    </source>
</evidence>
<feature type="compositionally biased region" description="Polar residues" evidence="20">
    <location>
        <begin position="135"/>
        <end position="145"/>
    </location>
</feature>
<dbReference type="GO" id="GO:0005524">
    <property type="term" value="F:ATP binding"/>
    <property type="evidence" value="ECO:0007669"/>
    <property type="project" value="UniProtKB-UniRule"/>
</dbReference>
<dbReference type="SMART" id="SM00580">
    <property type="entry name" value="PUG"/>
    <property type="match status" value="1"/>
</dbReference>
<dbReference type="GO" id="GO:0006397">
    <property type="term" value="P:mRNA processing"/>
    <property type="evidence" value="ECO:0007669"/>
    <property type="project" value="InterPro"/>
</dbReference>
<comment type="catalytic activity">
    <reaction evidence="18">
        <text>L-seryl-[protein] + ATP = O-phospho-L-seryl-[protein] + ADP + H(+)</text>
        <dbReference type="Rhea" id="RHEA:17989"/>
        <dbReference type="Rhea" id="RHEA-COMP:9863"/>
        <dbReference type="Rhea" id="RHEA-COMP:11604"/>
        <dbReference type="ChEBI" id="CHEBI:15378"/>
        <dbReference type="ChEBI" id="CHEBI:29999"/>
        <dbReference type="ChEBI" id="CHEBI:30616"/>
        <dbReference type="ChEBI" id="CHEBI:83421"/>
        <dbReference type="ChEBI" id="CHEBI:456216"/>
        <dbReference type="EC" id="2.7.11.1"/>
    </reaction>
    <physiologicalReaction direction="left-to-right" evidence="18">
        <dbReference type="Rhea" id="RHEA:17990"/>
    </physiologicalReaction>
</comment>
<evidence type="ECO:0000256" key="15">
    <source>
        <dbReference type="ARBA" id="ARBA00023136"/>
    </source>
</evidence>
<evidence type="ECO:0000256" key="19">
    <source>
        <dbReference type="PROSITE-ProRule" id="PRU10141"/>
    </source>
</evidence>
<comment type="catalytic activity">
    <reaction evidence="17">
        <text>L-threonyl-[protein] + ATP = O-phospho-L-threonyl-[protein] + ADP + H(+)</text>
        <dbReference type="Rhea" id="RHEA:46608"/>
        <dbReference type="Rhea" id="RHEA-COMP:11060"/>
        <dbReference type="Rhea" id="RHEA-COMP:11605"/>
        <dbReference type="ChEBI" id="CHEBI:15378"/>
        <dbReference type="ChEBI" id="CHEBI:30013"/>
        <dbReference type="ChEBI" id="CHEBI:30616"/>
        <dbReference type="ChEBI" id="CHEBI:61977"/>
        <dbReference type="ChEBI" id="CHEBI:456216"/>
        <dbReference type="EC" id="2.7.11.1"/>
    </reaction>
    <physiologicalReaction direction="left-to-right" evidence="17">
        <dbReference type="Rhea" id="RHEA:46609"/>
    </physiologicalReaction>
</comment>
<keyword evidence="13" id="KW-0460">Magnesium</keyword>
<evidence type="ECO:0000256" key="20">
    <source>
        <dbReference type="SAM" id="MobiDB-lite"/>
    </source>
</evidence>
<feature type="domain" description="Protein kinase" evidence="22">
    <location>
        <begin position="774"/>
        <end position="1075"/>
    </location>
</feature>
<dbReference type="PROSITE" id="PS00107">
    <property type="entry name" value="PROTEIN_KINASE_ATP"/>
    <property type="match status" value="1"/>
</dbReference>
<dbReference type="Gene3D" id="2.130.10.10">
    <property type="entry name" value="YVTN repeat-like/Quinoprotein amine dehydrogenase"/>
    <property type="match status" value="1"/>
</dbReference>
<dbReference type="GO" id="GO:0070059">
    <property type="term" value="P:intrinsic apoptotic signaling pathway in response to endoplasmic reticulum stress"/>
    <property type="evidence" value="ECO:0007669"/>
    <property type="project" value="TreeGrafter"/>
</dbReference>
<dbReference type="InterPro" id="IPR010513">
    <property type="entry name" value="KEN_dom"/>
</dbReference>
<evidence type="ECO:0000256" key="16">
    <source>
        <dbReference type="ARBA" id="ARBA00023180"/>
    </source>
</evidence>
<keyword evidence="25" id="KW-1185">Reference proteome</keyword>
<keyword evidence="8 21" id="KW-0732">Signal</keyword>
<dbReference type="Gene3D" id="3.30.200.20">
    <property type="entry name" value="Phosphorylase Kinase, domain 1"/>
    <property type="match status" value="1"/>
</dbReference>
<feature type="compositionally biased region" description="Polar residues" evidence="20">
    <location>
        <begin position="624"/>
        <end position="637"/>
    </location>
</feature>
<dbReference type="GO" id="GO:0016787">
    <property type="term" value="F:hydrolase activity"/>
    <property type="evidence" value="ECO:0007669"/>
    <property type="project" value="UniProtKB-KW"/>
</dbReference>
<evidence type="ECO:0000256" key="18">
    <source>
        <dbReference type="ARBA" id="ARBA00048977"/>
    </source>
</evidence>
<dbReference type="FunFam" id="3.30.200.20:FF:000077">
    <property type="entry name" value="Putative Serine/threonine-protein kinase/endoribonuclease IRE1"/>
    <property type="match status" value="1"/>
</dbReference>
<feature type="region of interest" description="Disordered" evidence="20">
    <location>
        <begin position="34"/>
        <end position="145"/>
    </location>
</feature>
<dbReference type="PANTHER" id="PTHR13954:SF6">
    <property type="entry name" value="NON-SPECIFIC SERINE_THREONINE PROTEIN KINASE"/>
    <property type="match status" value="1"/>
</dbReference>
<feature type="compositionally biased region" description="Basic and acidic residues" evidence="20">
    <location>
        <begin position="95"/>
        <end position="114"/>
    </location>
</feature>
<keyword evidence="15" id="KW-0472">Membrane</keyword>
<evidence type="ECO:0000256" key="3">
    <source>
        <dbReference type="ARBA" id="ARBA00012513"/>
    </source>
</evidence>
<evidence type="ECO:0000256" key="7">
    <source>
        <dbReference type="ARBA" id="ARBA00022723"/>
    </source>
</evidence>
<dbReference type="Proteomes" id="UP001217918">
    <property type="component" value="Unassembled WGS sequence"/>
</dbReference>
<dbReference type="PANTHER" id="PTHR13954">
    <property type="entry name" value="IRE1-RELATED"/>
    <property type="match status" value="1"/>
</dbReference>
<feature type="binding site" evidence="19">
    <location>
        <position position="802"/>
    </location>
    <ligand>
        <name>ATP</name>
        <dbReference type="ChEBI" id="CHEBI:30616"/>
    </ligand>
</feature>
<reference evidence="24" key="1">
    <citation type="journal article" date="2023" name="Mol. Plant Microbe Interact.">
        <title>Elucidating the Obligate Nature and Biological Capacity of an Invasive Fungal Corn Pathogen.</title>
        <authorList>
            <person name="MacCready J.S."/>
            <person name="Roggenkamp E.M."/>
            <person name="Gdanetz K."/>
            <person name="Chilvers M.I."/>
        </authorList>
    </citation>
    <scope>NUCLEOTIDE SEQUENCE</scope>
    <source>
        <strain evidence="24">PM02</strain>
    </source>
</reference>
<dbReference type="PROSITE" id="PS50011">
    <property type="entry name" value="PROTEIN_KINASE_DOM"/>
    <property type="match status" value="1"/>
</dbReference>
<accession>A0AAD9I0L1</accession>
<feature type="compositionally biased region" description="Polar residues" evidence="20">
    <location>
        <begin position="534"/>
        <end position="543"/>
    </location>
</feature>
<comment type="cofactor">
    <cofactor evidence="1">
        <name>Mg(2+)</name>
        <dbReference type="ChEBI" id="CHEBI:18420"/>
    </cofactor>
</comment>